<reference evidence="3" key="1">
    <citation type="submission" date="2023-05" db="EMBL/GenBank/DDBJ databases">
        <authorList>
            <person name="Stuckert A."/>
        </authorList>
    </citation>
    <scope>NUCLEOTIDE SEQUENCE</scope>
</reference>
<protein>
    <recommendedName>
        <fullName evidence="2">Peptidase S1 domain-containing protein</fullName>
    </recommendedName>
</protein>
<name>A0ABN9HTP4_9NEOB</name>
<dbReference type="PROSITE" id="PS00135">
    <property type="entry name" value="TRYPSIN_SER"/>
    <property type="match status" value="1"/>
</dbReference>
<gene>
    <name evidence="3" type="ORF">SPARVUS_LOCUS16659742</name>
</gene>
<comment type="caution">
    <text evidence="3">The sequence shown here is derived from an EMBL/GenBank/DDBJ whole genome shotgun (WGS) entry which is preliminary data.</text>
</comment>
<evidence type="ECO:0000256" key="1">
    <source>
        <dbReference type="ARBA" id="ARBA00023157"/>
    </source>
</evidence>
<dbReference type="PROSITE" id="PS50240">
    <property type="entry name" value="TRYPSIN_DOM"/>
    <property type="match status" value="1"/>
</dbReference>
<dbReference type="InterPro" id="IPR033116">
    <property type="entry name" value="TRYPSIN_SER"/>
</dbReference>
<dbReference type="InterPro" id="IPR050430">
    <property type="entry name" value="Peptidase_S1"/>
</dbReference>
<dbReference type="SMART" id="SM00020">
    <property type="entry name" value="Tryp_SPc"/>
    <property type="match status" value="1"/>
</dbReference>
<dbReference type="PANTHER" id="PTHR24276">
    <property type="entry name" value="POLYSERASE-RELATED"/>
    <property type="match status" value="1"/>
</dbReference>
<dbReference type="Pfam" id="PF00089">
    <property type="entry name" value="Trypsin"/>
    <property type="match status" value="1"/>
</dbReference>
<feature type="domain" description="Peptidase S1" evidence="2">
    <location>
        <begin position="1"/>
        <end position="119"/>
    </location>
</feature>
<dbReference type="CDD" id="cd00190">
    <property type="entry name" value="Tryp_SPc"/>
    <property type="match status" value="1"/>
</dbReference>
<dbReference type="Proteomes" id="UP001162483">
    <property type="component" value="Unassembled WGS sequence"/>
</dbReference>
<dbReference type="Gene3D" id="2.40.10.10">
    <property type="entry name" value="Trypsin-like serine proteases"/>
    <property type="match status" value="1"/>
</dbReference>
<evidence type="ECO:0000259" key="2">
    <source>
        <dbReference type="PROSITE" id="PS50240"/>
    </source>
</evidence>
<dbReference type="InterPro" id="IPR009003">
    <property type="entry name" value="Peptidase_S1_PA"/>
</dbReference>
<evidence type="ECO:0000313" key="3">
    <source>
        <dbReference type="EMBL" id="CAI9624484.1"/>
    </source>
</evidence>
<sequence length="123" mass="13274">MKAGTHCSTAGWGVTDIKHPKLSDVLREVNLTIVTNNTCSKAYSKATKKVIITSSMICAGPLKKRKDDTCQGDSGGPLICNNKFTGIVSFGNKCGNPKFPGVYTRLTNKYLNWIREVTGGASF</sequence>
<accession>A0ABN9HTP4</accession>
<dbReference type="InterPro" id="IPR001254">
    <property type="entry name" value="Trypsin_dom"/>
</dbReference>
<keyword evidence="1" id="KW-1015">Disulfide bond</keyword>
<proteinExistence type="predicted"/>
<organism evidence="3 4">
    <name type="scientific">Staurois parvus</name>
    <dbReference type="NCBI Taxonomy" id="386267"/>
    <lineage>
        <taxon>Eukaryota</taxon>
        <taxon>Metazoa</taxon>
        <taxon>Chordata</taxon>
        <taxon>Craniata</taxon>
        <taxon>Vertebrata</taxon>
        <taxon>Euteleostomi</taxon>
        <taxon>Amphibia</taxon>
        <taxon>Batrachia</taxon>
        <taxon>Anura</taxon>
        <taxon>Neobatrachia</taxon>
        <taxon>Ranoidea</taxon>
        <taxon>Ranidae</taxon>
        <taxon>Staurois</taxon>
    </lineage>
</organism>
<dbReference type="SUPFAM" id="SSF50494">
    <property type="entry name" value="Trypsin-like serine proteases"/>
    <property type="match status" value="1"/>
</dbReference>
<dbReference type="PANTHER" id="PTHR24276:SF98">
    <property type="entry name" value="FI18310P1-RELATED"/>
    <property type="match status" value="1"/>
</dbReference>
<evidence type="ECO:0000313" key="4">
    <source>
        <dbReference type="Proteomes" id="UP001162483"/>
    </source>
</evidence>
<dbReference type="EMBL" id="CATNWA010021926">
    <property type="protein sequence ID" value="CAI9624484.1"/>
    <property type="molecule type" value="Genomic_DNA"/>
</dbReference>
<keyword evidence="4" id="KW-1185">Reference proteome</keyword>
<dbReference type="InterPro" id="IPR043504">
    <property type="entry name" value="Peptidase_S1_PA_chymotrypsin"/>
</dbReference>